<keyword evidence="3" id="KW-1003">Cell membrane</keyword>
<dbReference type="GO" id="GO:0032870">
    <property type="term" value="P:cellular response to hormone stimulus"/>
    <property type="evidence" value="ECO:0007669"/>
    <property type="project" value="TreeGrafter"/>
</dbReference>
<evidence type="ECO:0000313" key="12">
    <source>
        <dbReference type="Proteomes" id="UP001233999"/>
    </source>
</evidence>
<keyword evidence="5 9" id="KW-1133">Transmembrane helix</keyword>
<dbReference type="GO" id="GO:0042277">
    <property type="term" value="F:peptide binding"/>
    <property type="evidence" value="ECO:0007669"/>
    <property type="project" value="TreeGrafter"/>
</dbReference>
<dbReference type="PANTHER" id="PTHR24241:SF180">
    <property type="entry name" value="G-PROTEIN COUPLED RECEPTORS FAMILY 1 PROFILE DOMAIN-CONTAINING PROTEIN"/>
    <property type="match status" value="1"/>
</dbReference>
<reference evidence="11" key="1">
    <citation type="journal article" date="2023" name="IScience">
        <title>Live-bearing cockroach genome reveals convergent evolutionary mechanisms linked to viviparity in insects and beyond.</title>
        <authorList>
            <person name="Fouks B."/>
            <person name="Harrison M.C."/>
            <person name="Mikhailova A.A."/>
            <person name="Marchal E."/>
            <person name="English S."/>
            <person name="Carruthers M."/>
            <person name="Jennings E.C."/>
            <person name="Chiamaka E.L."/>
            <person name="Frigard R.A."/>
            <person name="Pippel M."/>
            <person name="Attardo G.M."/>
            <person name="Benoit J.B."/>
            <person name="Bornberg-Bauer E."/>
            <person name="Tobe S.S."/>
        </authorList>
    </citation>
    <scope>NUCLEOTIDE SEQUENCE</scope>
    <source>
        <strain evidence="11">Stay&amp;Tobe</strain>
    </source>
</reference>
<dbReference type="AlphaFoldDB" id="A0AAD7ZPA9"/>
<evidence type="ECO:0000256" key="9">
    <source>
        <dbReference type="SAM" id="Phobius"/>
    </source>
</evidence>
<evidence type="ECO:0000256" key="8">
    <source>
        <dbReference type="RuleBase" id="RU000688"/>
    </source>
</evidence>
<evidence type="ECO:0000256" key="7">
    <source>
        <dbReference type="ARBA" id="ARBA00023170"/>
    </source>
</evidence>
<dbReference type="EMBL" id="JASPKZ010007444">
    <property type="protein sequence ID" value="KAJ9584208.1"/>
    <property type="molecule type" value="Genomic_DNA"/>
</dbReference>
<feature type="domain" description="G-protein coupled receptors family 1 profile" evidence="10">
    <location>
        <begin position="1"/>
        <end position="299"/>
    </location>
</feature>
<protein>
    <recommendedName>
        <fullName evidence="10">G-protein coupled receptors family 1 profile domain-containing protein</fullName>
    </recommendedName>
</protein>
<gene>
    <name evidence="11" type="ORF">L9F63_021443</name>
</gene>
<dbReference type="Pfam" id="PF00001">
    <property type="entry name" value="7tm_1"/>
    <property type="match status" value="1"/>
</dbReference>
<accession>A0AAD7ZPA9</accession>
<keyword evidence="4 8" id="KW-0812">Transmembrane</keyword>
<evidence type="ECO:0000256" key="3">
    <source>
        <dbReference type="ARBA" id="ARBA00022475"/>
    </source>
</evidence>
<dbReference type="PANTHER" id="PTHR24241">
    <property type="entry name" value="NEUROPEPTIDE RECEPTOR-RELATED G-PROTEIN COUPLED RECEPTOR"/>
    <property type="match status" value="1"/>
</dbReference>
<keyword evidence="12" id="KW-1185">Reference proteome</keyword>
<feature type="non-terminal residue" evidence="11">
    <location>
        <position position="371"/>
    </location>
</feature>
<name>A0AAD7ZPA9_DIPPU</name>
<comment type="similarity">
    <text evidence="2 8">Belongs to the G-protein coupled receptor 1 family.</text>
</comment>
<evidence type="ECO:0000256" key="5">
    <source>
        <dbReference type="ARBA" id="ARBA00022989"/>
    </source>
</evidence>
<evidence type="ECO:0000256" key="2">
    <source>
        <dbReference type="ARBA" id="ARBA00010663"/>
    </source>
</evidence>
<dbReference type="InterPro" id="IPR000276">
    <property type="entry name" value="GPCR_Rhodpsn"/>
</dbReference>
<evidence type="ECO:0000313" key="11">
    <source>
        <dbReference type="EMBL" id="KAJ9584208.1"/>
    </source>
</evidence>
<dbReference type="PROSITE" id="PS50262">
    <property type="entry name" value="G_PROTEIN_RECEP_F1_2"/>
    <property type="match status" value="1"/>
</dbReference>
<dbReference type="GO" id="GO:0004930">
    <property type="term" value="F:G protein-coupled receptor activity"/>
    <property type="evidence" value="ECO:0007669"/>
    <property type="project" value="UniProtKB-KW"/>
</dbReference>
<evidence type="ECO:0000259" key="10">
    <source>
        <dbReference type="PROSITE" id="PS50262"/>
    </source>
</evidence>
<evidence type="ECO:0000256" key="1">
    <source>
        <dbReference type="ARBA" id="ARBA00004651"/>
    </source>
</evidence>
<feature type="transmembrane region" description="Helical" evidence="9">
    <location>
        <begin position="79"/>
        <end position="104"/>
    </location>
</feature>
<reference evidence="11" key="2">
    <citation type="submission" date="2023-05" db="EMBL/GenBank/DDBJ databases">
        <authorList>
            <person name="Fouks B."/>
        </authorList>
    </citation>
    <scope>NUCLEOTIDE SEQUENCE</scope>
    <source>
        <strain evidence="11">Stay&amp;Tobe</strain>
        <tissue evidence="11">Testes</tissue>
    </source>
</reference>
<comment type="subcellular location">
    <subcellularLocation>
        <location evidence="1">Cell membrane</location>
        <topology evidence="1">Multi-pass membrane protein</topology>
    </subcellularLocation>
</comment>
<sequence>ILPVTASLLSLSALSLDRFASVKHPRAFSQMRPRRRTIIITIMAVWGGAVLTSSPAVMMNTAGSGGQCEESWSSPDWRTAFTVCHLCLVILVPCVTVAVCHFAVGHKLCEVSLSAAAARGQLPLPMPILRRPKHVIIVASVANDAPSKVIPYHARGDDDDSSDNEALALQIRADLDDLRPQFHHKKRRHGPLKLNALQHAARSERSIVRANRRMRRPPPPCHRPPLVKTASRQSLHSRRHLANMLAFQVAVLAGCWLPYVGCSLCVELCPSRDVVKARSVLPFCLLLGHAHSAINPALYWLLNRHSLQLPGCTGSQHRKLRLFRLPELHRNPAATAPSSTNEAALGPFHPKYVNFRPPQLSQRFPTSHFLQ</sequence>
<evidence type="ECO:0000256" key="4">
    <source>
        <dbReference type="ARBA" id="ARBA00022692"/>
    </source>
</evidence>
<dbReference type="PRINTS" id="PR00237">
    <property type="entry name" value="GPCRRHODOPSN"/>
</dbReference>
<keyword evidence="8" id="KW-0297">G-protein coupled receptor</keyword>
<dbReference type="SUPFAM" id="SSF81321">
    <property type="entry name" value="Family A G protein-coupled receptor-like"/>
    <property type="match status" value="1"/>
</dbReference>
<proteinExistence type="inferred from homology"/>
<feature type="transmembrane region" description="Helical" evidence="9">
    <location>
        <begin position="38"/>
        <end position="59"/>
    </location>
</feature>
<dbReference type="Proteomes" id="UP001233999">
    <property type="component" value="Unassembled WGS sequence"/>
</dbReference>
<dbReference type="PROSITE" id="PS00237">
    <property type="entry name" value="G_PROTEIN_RECEP_F1_1"/>
    <property type="match status" value="1"/>
</dbReference>
<dbReference type="Gene3D" id="1.20.1070.10">
    <property type="entry name" value="Rhodopsin 7-helix transmembrane proteins"/>
    <property type="match status" value="1"/>
</dbReference>
<keyword evidence="7 8" id="KW-0675">Receptor</keyword>
<comment type="caution">
    <text evidence="11">The sequence shown here is derived from an EMBL/GenBank/DDBJ whole genome shotgun (WGS) entry which is preliminary data.</text>
</comment>
<organism evidence="11 12">
    <name type="scientific">Diploptera punctata</name>
    <name type="common">Pacific beetle cockroach</name>
    <dbReference type="NCBI Taxonomy" id="6984"/>
    <lineage>
        <taxon>Eukaryota</taxon>
        <taxon>Metazoa</taxon>
        <taxon>Ecdysozoa</taxon>
        <taxon>Arthropoda</taxon>
        <taxon>Hexapoda</taxon>
        <taxon>Insecta</taxon>
        <taxon>Pterygota</taxon>
        <taxon>Neoptera</taxon>
        <taxon>Polyneoptera</taxon>
        <taxon>Dictyoptera</taxon>
        <taxon>Blattodea</taxon>
        <taxon>Blaberoidea</taxon>
        <taxon>Blaberidae</taxon>
        <taxon>Diplopterinae</taxon>
        <taxon>Diploptera</taxon>
    </lineage>
</organism>
<dbReference type="GO" id="GO:0005886">
    <property type="term" value="C:plasma membrane"/>
    <property type="evidence" value="ECO:0007669"/>
    <property type="project" value="UniProtKB-SubCell"/>
</dbReference>
<keyword evidence="6 9" id="KW-0472">Membrane</keyword>
<evidence type="ECO:0000256" key="6">
    <source>
        <dbReference type="ARBA" id="ARBA00023136"/>
    </source>
</evidence>
<dbReference type="InterPro" id="IPR017452">
    <property type="entry name" value="GPCR_Rhodpsn_7TM"/>
</dbReference>
<keyword evidence="8" id="KW-0807">Transducer</keyword>